<organism evidence="1 2">
    <name type="scientific">Legionella steelei</name>
    <dbReference type="NCBI Taxonomy" id="947033"/>
    <lineage>
        <taxon>Bacteria</taxon>
        <taxon>Pseudomonadati</taxon>
        <taxon>Pseudomonadota</taxon>
        <taxon>Gammaproteobacteria</taxon>
        <taxon>Legionellales</taxon>
        <taxon>Legionellaceae</taxon>
        <taxon>Legionella</taxon>
    </lineage>
</organism>
<sequence>MSHKLKILSRYANNETWFLHSKYPISYKLVIIYCFYEAIKKNQLDKSAFKEILNNTYEYVKNLPLNSFSCEYYSIFRFYDHDAVAGVFCVDHTHTCFPLVFYHKNFKPHEPRKLRVAALQKCIFDINKKCDAIFDTLEGADKWNEYTQKLILELIPEQ</sequence>
<keyword evidence="2" id="KW-1185">Reference proteome</keyword>
<proteinExistence type="predicted"/>
<reference evidence="1 2" key="1">
    <citation type="submission" date="2015-11" db="EMBL/GenBank/DDBJ databases">
        <title>Genomic analysis of 38 Legionella species identifies large and diverse effector repertoires.</title>
        <authorList>
            <person name="Burstein D."/>
            <person name="Amaro F."/>
            <person name="Zusman T."/>
            <person name="Lifshitz Z."/>
            <person name="Cohen O."/>
            <person name="Gilbert J.A."/>
            <person name="Pupko T."/>
            <person name="Shuman H.A."/>
            <person name="Segal G."/>
        </authorList>
    </citation>
    <scope>NUCLEOTIDE SEQUENCE [LARGE SCALE GENOMIC DNA]</scope>
    <source>
        <strain evidence="1 2">IMVS3376</strain>
    </source>
</reference>
<dbReference type="OrthoDB" id="5644649at2"/>
<name>A0A0W0ZDP6_9GAMM</name>
<accession>A0A0W0ZDP6</accession>
<gene>
    <name evidence="1" type="ORF">Lste_3383</name>
</gene>
<evidence type="ECO:0000313" key="1">
    <source>
        <dbReference type="EMBL" id="KTD67177.1"/>
    </source>
</evidence>
<dbReference type="EMBL" id="LNYY01000021">
    <property type="protein sequence ID" value="KTD67177.1"/>
    <property type="molecule type" value="Genomic_DNA"/>
</dbReference>
<evidence type="ECO:0000313" key="2">
    <source>
        <dbReference type="Proteomes" id="UP000054926"/>
    </source>
</evidence>
<dbReference type="RefSeq" id="WP_058512186.1">
    <property type="nucleotide sequence ID" value="NZ_LNYY01000021.1"/>
</dbReference>
<dbReference type="AlphaFoldDB" id="A0A0W0ZDP6"/>
<comment type="caution">
    <text evidence="1">The sequence shown here is derived from an EMBL/GenBank/DDBJ whole genome shotgun (WGS) entry which is preliminary data.</text>
</comment>
<dbReference type="Proteomes" id="UP000054926">
    <property type="component" value="Unassembled WGS sequence"/>
</dbReference>
<protein>
    <submittedName>
        <fullName evidence="1">Uncharacterized protein</fullName>
    </submittedName>
</protein>
<dbReference type="PATRIC" id="fig|947033.5.peg.3596"/>